<name>A0ABQ9G589_9NEOP</name>
<organism evidence="2 3">
    <name type="scientific">Dryococelus australis</name>
    <dbReference type="NCBI Taxonomy" id="614101"/>
    <lineage>
        <taxon>Eukaryota</taxon>
        <taxon>Metazoa</taxon>
        <taxon>Ecdysozoa</taxon>
        <taxon>Arthropoda</taxon>
        <taxon>Hexapoda</taxon>
        <taxon>Insecta</taxon>
        <taxon>Pterygota</taxon>
        <taxon>Neoptera</taxon>
        <taxon>Polyneoptera</taxon>
        <taxon>Phasmatodea</taxon>
        <taxon>Verophasmatodea</taxon>
        <taxon>Anareolatae</taxon>
        <taxon>Phasmatidae</taxon>
        <taxon>Eurycanthinae</taxon>
        <taxon>Dryococelus</taxon>
    </lineage>
</organism>
<gene>
    <name evidence="2" type="ORF">PR048_031422</name>
</gene>
<sequence length="809" mass="87768">MNLASVCKVFTTVRVESGRDKGGRHVGGGPSGTTVGEGRVREEGKEQKAACPLGGGQEDPCRGSRGPPGHNGPLSTCPADHRRCNVWILALSATSCKRCYLHYHIYACLPQDAGAVGSGIMSRRSRTTISVFMSQDTVWDSSVVDGPIFGQHLNSSDLQSINGKWGSKVIEFWLEGPKKKKTDARRQEVSMRQRRNVRAEGNGRFPIKPANQRHRPARFPRAEVRDRPSRESNPIRPGGSFAIDRSQYRTAVASHPWRRGQQSFPTQRTSFCALVARSGLPVAGSKLGRNDTIINKEEGSGTAGIAGAGAGARAAYESSAPPPRGWPAASFSPSLRVGRWSAQIAPSSLLARGEGPRDVCDEEPHTGAERLMLSAAETDLSLSLSISLFPPPPPAGESFSGDTTLTAKEMAVNVVSCGTAAQRRQGPPGGQHSVHRQRQSSYEIDPLDGHHPLKAPLFFSTWLDYSPPTNRVSIPGGVAPGFSHVGIMPDDVTGLRVFSGVSCSTRPVIPVLLHTHATSRLSAPKTSMTDKPALLTSLSPLHFILRLAQDANTNVGQAADMWVSFRRGLSEPIRTHLPLVVSADLCPHPNHSLDDVVLVHSESRFANVPKILTRRKNAIVDGTSKAWFACTPITLNMRSGKLEQPIRGRSRCPRDSRSKVELAPIFYQPSVLPALSVWHNRRTCEPGLTLVEGDIRYCFTGKELVKRMRVAARVLGNTEQVRNDVMKAPYYSVHGLGDVACENQLGTLSRLCEDVIGMMQHGAPALGGACLRAAIQTLMKLKPWTSAPSSFPPRRAYVELKLLRPTKPT</sequence>
<dbReference type="Proteomes" id="UP001159363">
    <property type="component" value="Chromosome 14"/>
</dbReference>
<evidence type="ECO:0000256" key="1">
    <source>
        <dbReference type="SAM" id="MobiDB-lite"/>
    </source>
</evidence>
<dbReference type="EMBL" id="JARBHB010000015">
    <property type="protein sequence ID" value="KAJ8867619.1"/>
    <property type="molecule type" value="Genomic_DNA"/>
</dbReference>
<accession>A0ABQ9G589</accession>
<reference evidence="2 3" key="1">
    <citation type="submission" date="2023-02" db="EMBL/GenBank/DDBJ databases">
        <title>LHISI_Scaffold_Assembly.</title>
        <authorList>
            <person name="Stuart O.P."/>
            <person name="Cleave R."/>
            <person name="Magrath M.J.L."/>
            <person name="Mikheyev A.S."/>
        </authorList>
    </citation>
    <scope>NUCLEOTIDE SEQUENCE [LARGE SCALE GENOMIC DNA]</scope>
    <source>
        <strain evidence="2">Daus_M_001</strain>
        <tissue evidence="2">Leg muscle</tissue>
    </source>
</reference>
<feature type="compositionally biased region" description="Basic and acidic residues" evidence="1">
    <location>
        <begin position="38"/>
        <end position="48"/>
    </location>
</feature>
<feature type="compositionally biased region" description="Basic and acidic residues" evidence="1">
    <location>
        <begin position="220"/>
        <end position="230"/>
    </location>
</feature>
<protein>
    <submittedName>
        <fullName evidence="2">Uncharacterized protein</fullName>
    </submittedName>
</protein>
<comment type="caution">
    <text evidence="2">The sequence shown here is derived from an EMBL/GenBank/DDBJ whole genome shotgun (WGS) entry which is preliminary data.</text>
</comment>
<evidence type="ECO:0000313" key="2">
    <source>
        <dbReference type="EMBL" id="KAJ8867619.1"/>
    </source>
</evidence>
<evidence type="ECO:0000313" key="3">
    <source>
        <dbReference type="Proteomes" id="UP001159363"/>
    </source>
</evidence>
<keyword evidence="3" id="KW-1185">Reference proteome</keyword>
<proteinExistence type="predicted"/>
<feature type="region of interest" description="Disordered" evidence="1">
    <location>
        <begin position="202"/>
        <end position="244"/>
    </location>
</feature>
<feature type="region of interest" description="Disordered" evidence="1">
    <location>
        <begin position="420"/>
        <end position="439"/>
    </location>
</feature>
<feature type="region of interest" description="Disordered" evidence="1">
    <location>
        <begin position="18"/>
        <end position="67"/>
    </location>
</feature>